<comment type="subcellular location">
    <subcellularLocation>
        <location evidence="1">Membrane</location>
        <topology evidence="1">Single-pass membrane protein</topology>
    </subcellularLocation>
</comment>
<evidence type="ECO:0000256" key="2">
    <source>
        <dbReference type="ARBA" id="ARBA00022692"/>
    </source>
</evidence>
<accession>A0A0L0FK27</accession>
<feature type="domain" description="ER membrane protein complex subunit 7 beta-sandwich" evidence="7">
    <location>
        <begin position="8"/>
        <end position="115"/>
    </location>
</feature>
<keyword evidence="5" id="KW-0472">Membrane</keyword>
<dbReference type="Proteomes" id="UP000054560">
    <property type="component" value="Unassembled WGS sequence"/>
</dbReference>
<organism evidence="8 9">
    <name type="scientific">Sphaeroforma arctica JP610</name>
    <dbReference type="NCBI Taxonomy" id="667725"/>
    <lineage>
        <taxon>Eukaryota</taxon>
        <taxon>Ichthyosporea</taxon>
        <taxon>Ichthyophonida</taxon>
        <taxon>Sphaeroforma</taxon>
    </lineage>
</organism>
<sequence length="181" mass="20051">PLLVRQPDWTARARILLDGGERESFVRSDGSFSVHGVAAGSHVLDVYSPEYTYSGVKLEVSDSDGITAMANNHMNNMAATMPYPLKLHPTGKQVYFQPRKGWSPFDLLKNPMLLMMLAMGVMGYFLPKMMENMDEETQAEMKNITPQSAMAELWNGGASESVPKATESTHKKGKKGKKSHN</sequence>
<protein>
    <recommendedName>
        <fullName evidence="7">ER membrane protein complex subunit 7 beta-sandwich domain-containing protein</fullName>
    </recommendedName>
</protein>
<evidence type="ECO:0000259" key="7">
    <source>
        <dbReference type="Pfam" id="PF09430"/>
    </source>
</evidence>
<dbReference type="GO" id="GO:0072546">
    <property type="term" value="C:EMC complex"/>
    <property type="evidence" value="ECO:0007669"/>
    <property type="project" value="TreeGrafter"/>
</dbReference>
<keyword evidence="2" id="KW-0812">Transmembrane</keyword>
<evidence type="ECO:0000256" key="1">
    <source>
        <dbReference type="ARBA" id="ARBA00004167"/>
    </source>
</evidence>
<dbReference type="GeneID" id="25910913"/>
<evidence type="ECO:0000313" key="8">
    <source>
        <dbReference type="EMBL" id="KNC77124.1"/>
    </source>
</evidence>
<dbReference type="AlphaFoldDB" id="A0A0L0FK27"/>
<keyword evidence="9" id="KW-1185">Reference proteome</keyword>
<dbReference type="InterPro" id="IPR039163">
    <property type="entry name" value="EMC7"/>
</dbReference>
<keyword evidence="4" id="KW-1133">Transmembrane helix</keyword>
<dbReference type="PANTHER" id="PTHR13605">
    <property type="entry name" value="ER MEMBRANE PROTEIN COMPLEX SUBUNIT 7"/>
    <property type="match status" value="1"/>
</dbReference>
<gene>
    <name evidence="8" type="ORF">SARC_10409</name>
</gene>
<keyword evidence="3" id="KW-0732">Signal</keyword>
<dbReference type="RefSeq" id="XP_014151026.1">
    <property type="nucleotide sequence ID" value="XM_014295551.1"/>
</dbReference>
<feature type="compositionally biased region" description="Basic residues" evidence="6">
    <location>
        <begin position="171"/>
        <end position="181"/>
    </location>
</feature>
<dbReference type="PANTHER" id="PTHR13605:SF4">
    <property type="entry name" value="ER MEMBRANE PROTEIN COMPLEX SUBUNIT 7"/>
    <property type="match status" value="1"/>
</dbReference>
<feature type="non-terminal residue" evidence="8">
    <location>
        <position position="1"/>
    </location>
</feature>
<evidence type="ECO:0000256" key="5">
    <source>
        <dbReference type="ARBA" id="ARBA00023136"/>
    </source>
</evidence>
<dbReference type="Pfam" id="PF09430">
    <property type="entry name" value="EMC7_beta-sandw"/>
    <property type="match status" value="1"/>
</dbReference>
<dbReference type="OrthoDB" id="27095at2759"/>
<evidence type="ECO:0000313" key="9">
    <source>
        <dbReference type="Proteomes" id="UP000054560"/>
    </source>
</evidence>
<dbReference type="EMBL" id="KQ242834">
    <property type="protein sequence ID" value="KNC77124.1"/>
    <property type="molecule type" value="Genomic_DNA"/>
</dbReference>
<dbReference type="STRING" id="667725.A0A0L0FK27"/>
<evidence type="ECO:0000256" key="6">
    <source>
        <dbReference type="SAM" id="MobiDB-lite"/>
    </source>
</evidence>
<dbReference type="eggNOG" id="KOG3306">
    <property type="taxonomic scope" value="Eukaryota"/>
</dbReference>
<name>A0A0L0FK27_9EUKA</name>
<evidence type="ECO:0000256" key="3">
    <source>
        <dbReference type="ARBA" id="ARBA00022729"/>
    </source>
</evidence>
<evidence type="ECO:0000256" key="4">
    <source>
        <dbReference type="ARBA" id="ARBA00022989"/>
    </source>
</evidence>
<reference evidence="8 9" key="1">
    <citation type="submission" date="2011-02" db="EMBL/GenBank/DDBJ databases">
        <title>The Genome Sequence of Sphaeroforma arctica JP610.</title>
        <authorList>
            <consortium name="The Broad Institute Genome Sequencing Platform"/>
            <person name="Russ C."/>
            <person name="Cuomo C."/>
            <person name="Young S.K."/>
            <person name="Zeng Q."/>
            <person name="Gargeya S."/>
            <person name="Alvarado L."/>
            <person name="Berlin A."/>
            <person name="Chapman S.B."/>
            <person name="Chen Z."/>
            <person name="Freedman E."/>
            <person name="Gellesch M."/>
            <person name="Goldberg J."/>
            <person name="Griggs A."/>
            <person name="Gujja S."/>
            <person name="Heilman E."/>
            <person name="Heiman D."/>
            <person name="Howarth C."/>
            <person name="Mehta T."/>
            <person name="Neiman D."/>
            <person name="Pearson M."/>
            <person name="Roberts A."/>
            <person name="Saif S."/>
            <person name="Shea T."/>
            <person name="Shenoy N."/>
            <person name="Sisk P."/>
            <person name="Stolte C."/>
            <person name="Sykes S."/>
            <person name="White J."/>
            <person name="Yandava C."/>
            <person name="Burger G."/>
            <person name="Gray M.W."/>
            <person name="Holland P.W.H."/>
            <person name="King N."/>
            <person name="Lang F.B.F."/>
            <person name="Roger A.J."/>
            <person name="Ruiz-Trillo I."/>
            <person name="Haas B."/>
            <person name="Nusbaum C."/>
            <person name="Birren B."/>
        </authorList>
    </citation>
    <scope>NUCLEOTIDE SEQUENCE [LARGE SCALE GENOMIC DNA]</scope>
    <source>
        <strain evidence="8 9">JP610</strain>
    </source>
</reference>
<proteinExistence type="predicted"/>
<dbReference type="InterPro" id="IPR019008">
    <property type="entry name" value="Beta_sandwich_EMC7"/>
</dbReference>
<feature type="region of interest" description="Disordered" evidence="6">
    <location>
        <begin position="146"/>
        <end position="181"/>
    </location>
</feature>